<protein>
    <submittedName>
        <fullName evidence="2">ATP-grasp domain-containing protein</fullName>
    </submittedName>
</protein>
<dbReference type="EMBL" id="JASITI010000003">
    <property type="protein sequence ID" value="MDK9494835.1"/>
    <property type="molecule type" value="Genomic_DNA"/>
</dbReference>
<feature type="domain" description="ATP-grasp" evidence="1">
    <location>
        <begin position="143"/>
        <end position="284"/>
    </location>
</feature>
<gene>
    <name evidence="2" type="ORF">QEZ40_003470</name>
</gene>
<comment type="caution">
    <text evidence="2">The sequence shown here is derived from an EMBL/GenBank/DDBJ whole genome shotgun (WGS) entry which is preliminary data.</text>
</comment>
<reference evidence="2 3" key="1">
    <citation type="submission" date="2023-05" db="EMBL/GenBank/DDBJ databases">
        <title>Sequencing and Assembly of Streptomyces sp. NP73.</title>
        <authorList>
            <person name="Konwar A.N."/>
            <person name="Saikia K."/>
            <person name="Thakur D."/>
        </authorList>
    </citation>
    <scope>NUCLEOTIDE SEQUENCE [LARGE SCALE GENOMIC DNA]</scope>
    <source>
        <strain evidence="2 3">NP73</strain>
    </source>
</reference>
<sequence>MNTTTTVLYCHDPLHERRADAHFAAEARQLRAVGGAVALVDHDALLAGDAGRAVARVPAGAGAVWYRGWMLPADRYAGLDAALRGRGARLAVTPEAYRRAHELPGWYEAFAALTPASRWLPAVPGETPDGERLAALAAALPAGAGIVKDYVKSRKHEWREACHLPDLADRSAVHRVVSRFVELQDEFLAGGIVLRAFERFTGPEVRVWWRDGEPRLVTPHPDHPEPAAALPAAALEPVRAAVGALGCRFVTTDLALREDGVWRVVEVGDGQVSDLHPAVDPAALAELLAAG</sequence>
<name>A0ABT7GPG2_9ACTN</name>
<evidence type="ECO:0000259" key="1">
    <source>
        <dbReference type="Pfam" id="PF14243"/>
    </source>
</evidence>
<dbReference type="InterPro" id="IPR025643">
    <property type="entry name" value="R2K_3"/>
</dbReference>
<keyword evidence="3" id="KW-1185">Reference proteome</keyword>
<evidence type="ECO:0000313" key="2">
    <source>
        <dbReference type="EMBL" id="MDK9494835.1"/>
    </source>
</evidence>
<proteinExistence type="predicted"/>
<dbReference type="RefSeq" id="WP_285340576.1">
    <property type="nucleotide sequence ID" value="NZ_JASITI010000003.1"/>
</dbReference>
<organism evidence="2 3">
    <name type="scientific">Streptomyces katrae</name>
    <dbReference type="NCBI Taxonomy" id="68223"/>
    <lineage>
        <taxon>Bacteria</taxon>
        <taxon>Bacillati</taxon>
        <taxon>Actinomycetota</taxon>
        <taxon>Actinomycetes</taxon>
        <taxon>Kitasatosporales</taxon>
        <taxon>Streptomycetaceae</taxon>
        <taxon>Streptomyces</taxon>
    </lineage>
</organism>
<accession>A0ABT7GPG2</accession>
<dbReference type="Proteomes" id="UP001223390">
    <property type="component" value="Unassembled WGS sequence"/>
</dbReference>
<evidence type="ECO:0000313" key="3">
    <source>
        <dbReference type="Proteomes" id="UP001223390"/>
    </source>
</evidence>
<dbReference type="Pfam" id="PF14243">
    <property type="entry name" value="R2K_3"/>
    <property type="match status" value="1"/>
</dbReference>